<name>A0A1H9FY43_9PROT</name>
<evidence type="ECO:0000256" key="2">
    <source>
        <dbReference type="ARBA" id="ARBA00022448"/>
    </source>
</evidence>
<feature type="transmembrane region" description="Helical" evidence="9">
    <location>
        <begin position="215"/>
        <end position="234"/>
    </location>
</feature>
<proteinExistence type="inferred from homology"/>
<reference evidence="10 12" key="1">
    <citation type="submission" date="2016-10" db="EMBL/GenBank/DDBJ databases">
        <authorList>
            <person name="de Groot N.N."/>
        </authorList>
    </citation>
    <scope>NUCLEOTIDE SEQUENCE [LARGE SCALE GENOMIC DNA]</scope>
    <source>
        <strain evidence="10 12">Nm9</strain>
    </source>
</reference>
<accession>A0A1H9FY43</accession>
<keyword evidence="3" id="KW-1003">Cell membrane</keyword>
<dbReference type="InterPro" id="IPR044669">
    <property type="entry name" value="YneE/VCCN1/2-like"/>
</dbReference>
<dbReference type="Pfam" id="PF25539">
    <property type="entry name" value="Bestrophin_2"/>
    <property type="match status" value="1"/>
</dbReference>
<dbReference type="Proteomes" id="UP000181998">
    <property type="component" value="Unassembled WGS sequence"/>
</dbReference>
<dbReference type="EMBL" id="OCMU01000001">
    <property type="protein sequence ID" value="SOD19405.1"/>
    <property type="molecule type" value="Genomic_DNA"/>
</dbReference>
<dbReference type="EMBL" id="FOFX01000051">
    <property type="protein sequence ID" value="SEQ42774.1"/>
    <property type="molecule type" value="Genomic_DNA"/>
</dbReference>
<dbReference type="RefSeq" id="WP_074722099.1">
    <property type="nucleotide sequence ID" value="NZ_FOFX01000051.1"/>
</dbReference>
<organism evidence="10 12">
    <name type="scientific">Nitrosomonas ureae</name>
    <dbReference type="NCBI Taxonomy" id="44577"/>
    <lineage>
        <taxon>Bacteria</taxon>
        <taxon>Pseudomonadati</taxon>
        <taxon>Pseudomonadota</taxon>
        <taxon>Betaproteobacteria</taxon>
        <taxon>Nitrosomonadales</taxon>
        <taxon>Nitrosomonadaceae</taxon>
        <taxon>Nitrosomonas</taxon>
    </lineage>
</organism>
<feature type="transmembrane region" description="Helical" evidence="9">
    <location>
        <begin position="20"/>
        <end position="39"/>
    </location>
</feature>
<dbReference type="PANTHER" id="PTHR33281:SF19">
    <property type="entry name" value="VOLTAGE-DEPENDENT ANION CHANNEL-FORMING PROTEIN YNEE"/>
    <property type="match status" value="1"/>
</dbReference>
<evidence type="ECO:0000313" key="11">
    <source>
        <dbReference type="EMBL" id="SOD19405.1"/>
    </source>
</evidence>
<evidence type="ECO:0000256" key="5">
    <source>
        <dbReference type="ARBA" id="ARBA00022989"/>
    </source>
</evidence>
<keyword evidence="7 9" id="KW-0472">Membrane</keyword>
<evidence type="ECO:0000313" key="12">
    <source>
        <dbReference type="Proteomes" id="UP000181998"/>
    </source>
</evidence>
<keyword evidence="2" id="KW-0813">Transport</keyword>
<dbReference type="Proteomes" id="UP000219335">
    <property type="component" value="Unassembled WGS sequence"/>
</dbReference>
<evidence type="ECO:0000256" key="7">
    <source>
        <dbReference type="ARBA" id="ARBA00023136"/>
    </source>
</evidence>
<keyword evidence="6" id="KW-0406">Ion transport</keyword>
<evidence type="ECO:0000256" key="3">
    <source>
        <dbReference type="ARBA" id="ARBA00022475"/>
    </source>
</evidence>
<evidence type="ECO:0000313" key="10">
    <source>
        <dbReference type="EMBL" id="SEQ42774.1"/>
    </source>
</evidence>
<evidence type="ECO:0000256" key="8">
    <source>
        <dbReference type="ARBA" id="ARBA00034708"/>
    </source>
</evidence>
<comment type="subcellular location">
    <subcellularLocation>
        <location evidence="1">Cell membrane</location>
        <topology evidence="1">Multi-pass membrane protein</topology>
    </subcellularLocation>
</comment>
<keyword evidence="4 9" id="KW-0812">Transmembrane</keyword>
<sequence length="308" mass="35573">MIVQRTIRFKWILKIDGWNILFFLVYGYLVCALNARSYFESLTFPDAEISVFGIAVAILLGFRNNEAYNRFWEARTAWGNLTNASRNFTSQIMGYIRYPNAQTPVSPETIAKIHTEIIYRHLAFLNALRLQLRHEEAWHELKPFLSELEYQGLSKSANKATQLNHRQAQRLKELHMAGWISEHAYIFGLMESIKAFFAAQGSCERIKTTPLPRQYGFFTKSFVWVFVLLLPLGLVQHLGWGTLPIYVILATIFTITERIGHRTEEPFERKMEDVPMSAICRNIEIDLKQQLGESSIPAPLEPKDGILM</sequence>
<reference evidence="11 13" key="2">
    <citation type="submission" date="2017-09" db="EMBL/GenBank/DDBJ databases">
        <authorList>
            <person name="Ehlers B."/>
            <person name="Leendertz F.H."/>
        </authorList>
    </citation>
    <scope>NUCLEOTIDE SEQUENCE [LARGE SCALE GENOMIC DNA]</scope>
    <source>
        <strain evidence="11 13">Nm42</strain>
    </source>
</reference>
<feature type="transmembrane region" description="Helical" evidence="9">
    <location>
        <begin position="240"/>
        <end position="260"/>
    </location>
</feature>
<dbReference type="GO" id="GO:0005886">
    <property type="term" value="C:plasma membrane"/>
    <property type="evidence" value="ECO:0007669"/>
    <property type="project" value="UniProtKB-SubCell"/>
</dbReference>
<evidence type="ECO:0000256" key="4">
    <source>
        <dbReference type="ARBA" id="ARBA00022692"/>
    </source>
</evidence>
<dbReference type="PANTHER" id="PTHR33281">
    <property type="entry name" value="UPF0187 PROTEIN YNEE"/>
    <property type="match status" value="1"/>
</dbReference>
<dbReference type="GO" id="GO:0005254">
    <property type="term" value="F:chloride channel activity"/>
    <property type="evidence" value="ECO:0007669"/>
    <property type="project" value="InterPro"/>
</dbReference>
<evidence type="ECO:0000256" key="9">
    <source>
        <dbReference type="SAM" id="Phobius"/>
    </source>
</evidence>
<dbReference type="AlphaFoldDB" id="A0A1H9FY43"/>
<keyword evidence="5 9" id="KW-1133">Transmembrane helix</keyword>
<dbReference type="OrthoDB" id="445589at2"/>
<feature type="transmembrane region" description="Helical" evidence="9">
    <location>
        <begin position="45"/>
        <end position="62"/>
    </location>
</feature>
<protein>
    <submittedName>
        <fullName evidence="10">Putative membrane protein</fullName>
    </submittedName>
</protein>
<comment type="similarity">
    <text evidence="8">Belongs to the anion channel-forming bestrophin (TC 1.A.46) family.</text>
</comment>
<evidence type="ECO:0000256" key="1">
    <source>
        <dbReference type="ARBA" id="ARBA00004651"/>
    </source>
</evidence>
<gene>
    <name evidence="10" type="ORF">SAMN05421510_105112</name>
    <name evidence="11" type="ORF">SAMN06297164_2394</name>
</gene>
<evidence type="ECO:0000256" key="6">
    <source>
        <dbReference type="ARBA" id="ARBA00023065"/>
    </source>
</evidence>
<evidence type="ECO:0000313" key="13">
    <source>
        <dbReference type="Proteomes" id="UP000219335"/>
    </source>
</evidence>